<keyword evidence="3" id="KW-0812">Transmembrane</keyword>
<dbReference type="Gene3D" id="3.40.50.720">
    <property type="entry name" value="NAD(P)-binding Rossmann-like Domain"/>
    <property type="match status" value="1"/>
</dbReference>
<dbReference type="AlphaFoldDB" id="T1JZU9"/>
<dbReference type="InterPro" id="IPR036291">
    <property type="entry name" value="NAD(P)-bd_dom_sf"/>
</dbReference>
<evidence type="ECO:0000256" key="1">
    <source>
        <dbReference type="ARBA" id="ARBA00006484"/>
    </source>
</evidence>
<comment type="similarity">
    <text evidence="1">Belongs to the short-chain dehydrogenases/reductases (SDR) family.</text>
</comment>
<feature type="transmembrane region" description="Helical" evidence="3">
    <location>
        <begin position="16"/>
        <end position="34"/>
    </location>
</feature>
<dbReference type="Pfam" id="PF00106">
    <property type="entry name" value="adh_short"/>
    <property type="match status" value="1"/>
</dbReference>
<dbReference type="KEGG" id="tut:107359240"/>
<dbReference type="STRING" id="32264.T1JZU9"/>
<keyword evidence="2" id="KW-0560">Oxidoreductase</keyword>
<evidence type="ECO:0000256" key="3">
    <source>
        <dbReference type="SAM" id="Phobius"/>
    </source>
</evidence>
<organism evidence="4 5">
    <name type="scientific">Tetranychus urticae</name>
    <name type="common">Two-spotted spider mite</name>
    <dbReference type="NCBI Taxonomy" id="32264"/>
    <lineage>
        <taxon>Eukaryota</taxon>
        <taxon>Metazoa</taxon>
        <taxon>Ecdysozoa</taxon>
        <taxon>Arthropoda</taxon>
        <taxon>Chelicerata</taxon>
        <taxon>Arachnida</taxon>
        <taxon>Acari</taxon>
        <taxon>Acariformes</taxon>
        <taxon>Trombidiformes</taxon>
        <taxon>Prostigmata</taxon>
        <taxon>Eleutherengona</taxon>
        <taxon>Raphignathae</taxon>
        <taxon>Tetranychoidea</taxon>
        <taxon>Tetranychidae</taxon>
        <taxon>Tetranychus</taxon>
    </lineage>
</organism>
<dbReference type="SUPFAM" id="SSF51735">
    <property type="entry name" value="NAD(P)-binding Rossmann-fold domains"/>
    <property type="match status" value="1"/>
</dbReference>
<dbReference type="PRINTS" id="PR00081">
    <property type="entry name" value="GDHRDH"/>
</dbReference>
<keyword evidence="3" id="KW-0472">Membrane</keyword>
<dbReference type="OMA" id="FTWFRYA"/>
<dbReference type="eggNOG" id="KOG1208">
    <property type="taxonomic scope" value="Eukaryota"/>
</dbReference>
<evidence type="ECO:0000256" key="2">
    <source>
        <dbReference type="ARBA" id="ARBA00023002"/>
    </source>
</evidence>
<dbReference type="PANTHER" id="PTHR24320:SF264">
    <property type="entry name" value="DEHYDROGENASE_REDUCTASE SDR FAMILY MEMBER ON CHROMOSOME X"/>
    <property type="match status" value="1"/>
</dbReference>
<accession>T1JZU9</accession>
<dbReference type="GO" id="GO:0016491">
    <property type="term" value="F:oxidoreductase activity"/>
    <property type="evidence" value="ECO:0007669"/>
    <property type="project" value="UniProtKB-KW"/>
</dbReference>
<reference evidence="5" key="1">
    <citation type="submission" date="2011-08" db="EMBL/GenBank/DDBJ databases">
        <authorList>
            <person name="Rombauts S."/>
        </authorList>
    </citation>
    <scope>NUCLEOTIDE SEQUENCE</scope>
    <source>
        <strain evidence="5">London</strain>
    </source>
</reference>
<dbReference type="PANTHER" id="PTHR24320">
    <property type="entry name" value="RETINOL DEHYDROGENASE"/>
    <property type="match status" value="1"/>
</dbReference>
<dbReference type="Proteomes" id="UP000015104">
    <property type="component" value="Unassembled WGS sequence"/>
</dbReference>
<protein>
    <submittedName>
        <fullName evidence="4">Uncharacterized protein</fullName>
    </submittedName>
</protein>
<name>T1JZU9_TETUR</name>
<dbReference type="EnsemblMetazoa" id="tetur03g05320.1">
    <property type="protein sequence ID" value="tetur03g05320.1"/>
    <property type="gene ID" value="tetur03g05320"/>
</dbReference>
<keyword evidence="3" id="KW-1133">Transmembrane helix</keyword>
<dbReference type="OrthoDB" id="191139at2759"/>
<gene>
    <name evidence="4" type="primary">107359240</name>
</gene>
<dbReference type="HOGENOM" id="CLU_010194_44_0_1"/>
<dbReference type="InterPro" id="IPR002347">
    <property type="entry name" value="SDR_fam"/>
</dbReference>
<proteinExistence type="inferred from homology"/>
<evidence type="ECO:0000313" key="5">
    <source>
        <dbReference type="Proteomes" id="UP000015104"/>
    </source>
</evidence>
<reference evidence="4" key="2">
    <citation type="submission" date="2015-06" db="UniProtKB">
        <authorList>
            <consortium name="EnsemblMetazoa"/>
        </authorList>
    </citation>
    <scope>IDENTIFICATION</scope>
</reference>
<sequence length="358" mass="40263">MKEEKSGFQNVIHNVYNLWCFICLYLLGAYYVIIELNRKFGFINKVKTFDVDSVITNSLEGRVCIITGGGRGIGWETARSLIKKGYHVIVTSSAKPGSQLDALKAKLSPQVDGYSGKLDIWHLELSSLTSVIEFIKKFRGSGLGLNLLINNAGIMFAPFALTEDGFESHLSINYLGHCLLIWAFLPILNETGFKSRNLSRIVNVSSSTHYARNLRLDDLNGLKLYSPYHAYAQSKLAQIMFTFKLHRYLNEKGSYDLVTVNSVHPGVAKTALYEHVWWVQLFPSLASMVFRTPKEGAETVLYAALSPEVDGVGGKYFEDCAIVRASKYSYDESKQEELWSTTRSLLKPWLEQVEINAS</sequence>
<evidence type="ECO:0000313" key="4">
    <source>
        <dbReference type="EnsemblMetazoa" id="tetur03g05320.1"/>
    </source>
</evidence>
<dbReference type="EMBL" id="CAEY01001126">
    <property type="status" value="NOT_ANNOTATED_CDS"/>
    <property type="molecule type" value="Genomic_DNA"/>
</dbReference>
<keyword evidence="5" id="KW-1185">Reference proteome</keyword>